<feature type="compositionally biased region" description="Gly residues" evidence="1">
    <location>
        <begin position="180"/>
        <end position="189"/>
    </location>
</feature>
<evidence type="ECO:0000313" key="2">
    <source>
        <dbReference type="EnsemblMetazoa" id="G31403.1:cds"/>
    </source>
</evidence>
<organism evidence="2 3">
    <name type="scientific">Magallana gigas</name>
    <name type="common">Pacific oyster</name>
    <name type="synonym">Crassostrea gigas</name>
    <dbReference type="NCBI Taxonomy" id="29159"/>
    <lineage>
        <taxon>Eukaryota</taxon>
        <taxon>Metazoa</taxon>
        <taxon>Spiralia</taxon>
        <taxon>Lophotrochozoa</taxon>
        <taxon>Mollusca</taxon>
        <taxon>Bivalvia</taxon>
        <taxon>Autobranchia</taxon>
        <taxon>Pteriomorphia</taxon>
        <taxon>Ostreida</taxon>
        <taxon>Ostreoidea</taxon>
        <taxon>Ostreidae</taxon>
        <taxon>Magallana</taxon>
    </lineage>
</organism>
<feature type="compositionally biased region" description="Basic and acidic residues" evidence="1">
    <location>
        <begin position="192"/>
        <end position="206"/>
    </location>
</feature>
<accession>A0A8W8M321</accession>
<proteinExistence type="predicted"/>
<dbReference type="AlphaFoldDB" id="A0A8W8M321"/>
<name>A0A8W8M321_MAGGI</name>
<evidence type="ECO:0000313" key="3">
    <source>
        <dbReference type="Proteomes" id="UP000005408"/>
    </source>
</evidence>
<feature type="region of interest" description="Disordered" evidence="1">
    <location>
        <begin position="49"/>
        <end position="83"/>
    </location>
</feature>
<reference evidence="2" key="1">
    <citation type="submission" date="2022-08" db="UniProtKB">
        <authorList>
            <consortium name="EnsemblMetazoa"/>
        </authorList>
    </citation>
    <scope>IDENTIFICATION</scope>
    <source>
        <strain evidence="2">05x7-T-G4-1.051#20</strain>
    </source>
</reference>
<feature type="compositionally biased region" description="Polar residues" evidence="1">
    <location>
        <begin position="61"/>
        <end position="70"/>
    </location>
</feature>
<dbReference type="EnsemblMetazoa" id="G31403.1">
    <property type="protein sequence ID" value="G31403.1:cds"/>
    <property type="gene ID" value="G31403"/>
</dbReference>
<dbReference type="Proteomes" id="UP000005408">
    <property type="component" value="Unassembled WGS sequence"/>
</dbReference>
<protein>
    <submittedName>
        <fullName evidence="2">Uncharacterized protein</fullName>
    </submittedName>
</protein>
<evidence type="ECO:0000256" key="1">
    <source>
        <dbReference type="SAM" id="MobiDB-lite"/>
    </source>
</evidence>
<keyword evidence="3" id="KW-1185">Reference proteome</keyword>
<feature type="region of interest" description="Disordered" evidence="1">
    <location>
        <begin position="141"/>
        <end position="214"/>
    </location>
</feature>
<sequence>MYDEEATADIVEVADIETDKDFCEKQSEKGSKEEKKKTEAVVPNIVSETLTRAPVQHNQEETPQTDSVQRQLPRKNDKIKYKLPNSEEWTEAKVLGRAGKATGRYPSWFNVRDSIDNEDKSVDLDKVEWKAVDEEKVNIADINGKASQDQMNDEQRHDKVGGCSCKNQASVAGDRAPTKRGGGVYVKGRGGLKHDDIGESSSDHPFLKQNSSRS</sequence>